<dbReference type="EMBL" id="QEHR01000012">
    <property type="protein sequence ID" value="PVW12856.1"/>
    <property type="molecule type" value="Genomic_DNA"/>
</dbReference>
<comment type="caution">
    <text evidence="1">The sequence shown here is derived from an EMBL/GenBank/DDBJ whole genome shotgun (WGS) entry which is preliminary data.</text>
</comment>
<dbReference type="Proteomes" id="UP000245962">
    <property type="component" value="Unassembled WGS sequence"/>
</dbReference>
<proteinExistence type="predicted"/>
<gene>
    <name evidence="1" type="ORF">DDV96_14630</name>
</gene>
<sequence>MPVMAQVGIGTTNPAPSSALQIDSTTGGFVPPRMTNAQMNAIPTPLEGSVVYNTTHSALFMYSSQTWNNITRPDLPSIVLSKDWGANDDNNLVQTDLNTYYNFPLNTDEIAAIEHNFFTVTADGTVQVEKDGNYMITAGFAVNSLPMGGHKYIIGVYKNSNNNLIGYLVRGNVVMETADEFGTSGVMTLPFKKHDKIILRYVLNNDNKPLDARFFKIGIIKI</sequence>
<evidence type="ECO:0000313" key="1">
    <source>
        <dbReference type="EMBL" id="PVW12856.1"/>
    </source>
</evidence>
<accession>A0A2U0HVJ0</accession>
<reference evidence="1 2" key="1">
    <citation type="submission" date="2018-04" db="EMBL/GenBank/DDBJ databases">
        <title>Marixanthomonas spongiae HN-E44 sp. nov., isolated from a marine sponge.</title>
        <authorList>
            <person name="Luo L."/>
            <person name="Zhuang L."/>
        </authorList>
    </citation>
    <scope>NUCLEOTIDE SEQUENCE [LARGE SCALE GENOMIC DNA]</scope>
    <source>
        <strain evidence="1 2">HN-E44</strain>
    </source>
</reference>
<evidence type="ECO:0000313" key="2">
    <source>
        <dbReference type="Proteomes" id="UP000245962"/>
    </source>
</evidence>
<keyword evidence="2" id="KW-1185">Reference proteome</keyword>
<name>A0A2U0HVJ0_9FLAO</name>
<dbReference type="AlphaFoldDB" id="A0A2U0HVJ0"/>
<protein>
    <submittedName>
        <fullName evidence="1">Uncharacterized protein</fullName>
    </submittedName>
</protein>
<organism evidence="1 2">
    <name type="scientific">Marixanthomonas spongiae</name>
    <dbReference type="NCBI Taxonomy" id="2174845"/>
    <lineage>
        <taxon>Bacteria</taxon>
        <taxon>Pseudomonadati</taxon>
        <taxon>Bacteroidota</taxon>
        <taxon>Flavobacteriia</taxon>
        <taxon>Flavobacteriales</taxon>
        <taxon>Flavobacteriaceae</taxon>
        <taxon>Marixanthomonas</taxon>
    </lineage>
</organism>